<comment type="pathway">
    <text evidence="2 16">Carbohydrate metabolism; galactose metabolism.</text>
</comment>
<gene>
    <name evidence="19" type="ORF">NADFUDRAFT_45156</name>
</gene>
<dbReference type="PANTHER" id="PTHR11943">
    <property type="entry name" value="GALACTOSE-1-PHOSPHATE URIDYLYLTRANSFERASE"/>
    <property type="match status" value="1"/>
</dbReference>
<evidence type="ECO:0000256" key="4">
    <source>
        <dbReference type="ARBA" id="ARBA00012384"/>
    </source>
</evidence>
<evidence type="ECO:0000256" key="2">
    <source>
        <dbReference type="ARBA" id="ARBA00004947"/>
    </source>
</evidence>
<dbReference type="GO" id="GO:0008108">
    <property type="term" value="F:UDP-glucose:hexose-1-phosphate uridylyltransferase activity"/>
    <property type="evidence" value="ECO:0007669"/>
    <property type="project" value="UniProtKB-EC"/>
</dbReference>
<evidence type="ECO:0000256" key="15">
    <source>
        <dbReference type="PIRSR" id="PIRSR000808-4"/>
    </source>
</evidence>
<dbReference type="Proteomes" id="UP000095009">
    <property type="component" value="Unassembled WGS sequence"/>
</dbReference>
<reference evidence="19 20" key="1">
    <citation type="journal article" date="2016" name="Proc. Natl. Acad. Sci. U.S.A.">
        <title>Comparative genomics of biotechnologically important yeasts.</title>
        <authorList>
            <person name="Riley R."/>
            <person name="Haridas S."/>
            <person name="Wolfe K.H."/>
            <person name="Lopes M.R."/>
            <person name="Hittinger C.T."/>
            <person name="Goeker M."/>
            <person name="Salamov A.A."/>
            <person name="Wisecaver J.H."/>
            <person name="Long T.M."/>
            <person name="Calvey C.H."/>
            <person name="Aerts A.L."/>
            <person name="Barry K.W."/>
            <person name="Choi C."/>
            <person name="Clum A."/>
            <person name="Coughlan A.Y."/>
            <person name="Deshpande S."/>
            <person name="Douglass A.P."/>
            <person name="Hanson S.J."/>
            <person name="Klenk H.-P."/>
            <person name="LaButti K.M."/>
            <person name="Lapidus A."/>
            <person name="Lindquist E.A."/>
            <person name="Lipzen A.M."/>
            <person name="Meier-Kolthoff J.P."/>
            <person name="Ohm R.A."/>
            <person name="Otillar R.P."/>
            <person name="Pangilinan J.L."/>
            <person name="Peng Y."/>
            <person name="Rokas A."/>
            <person name="Rosa C.A."/>
            <person name="Scheuner C."/>
            <person name="Sibirny A.A."/>
            <person name="Slot J.C."/>
            <person name="Stielow J.B."/>
            <person name="Sun H."/>
            <person name="Kurtzman C.P."/>
            <person name="Blackwell M."/>
            <person name="Grigoriev I.V."/>
            <person name="Jeffries T.W."/>
        </authorList>
    </citation>
    <scope>NUCLEOTIDE SEQUENCE [LARGE SCALE GENOMIC DNA]</scope>
    <source>
        <strain evidence="19 20">DSM 6958</strain>
    </source>
</reference>
<dbReference type="CDD" id="cd00608">
    <property type="entry name" value="GalT"/>
    <property type="match status" value="1"/>
</dbReference>
<name>A0A1E3PTC9_9ASCO</name>
<keyword evidence="15" id="KW-0408">Iron</keyword>
<dbReference type="GO" id="GO:0008270">
    <property type="term" value="F:zinc ion binding"/>
    <property type="evidence" value="ECO:0007669"/>
    <property type="project" value="InterPro"/>
</dbReference>
<feature type="active site" description="Tele-UMP-histidine intermediate" evidence="12">
    <location>
        <position position="177"/>
    </location>
</feature>
<feature type="binding site" evidence="13">
    <location>
        <begin position="324"/>
        <end position="325"/>
    </location>
    <ligand>
        <name>UDP-alpha-D-glucose</name>
        <dbReference type="ChEBI" id="CHEBI:58885"/>
        <note>ligand shared between dimeric partners</note>
    </ligand>
</feature>
<evidence type="ECO:0000256" key="11">
    <source>
        <dbReference type="ARBA" id="ARBA00023277"/>
    </source>
</evidence>
<dbReference type="InterPro" id="IPR036265">
    <property type="entry name" value="HIT-like_sf"/>
</dbReference>
<keyword evidence="11 16" id="KW-0119">Carbohydrate metabolism</keyword>
<evidence type="ECO:0000256" key="1">
    <source>
        <dbReference type="ARBA" id="ARBA00001107"/>
    </source>
</evidence>
<dbReference type="Gene3D" id="3.30.428.10">
    <property type="entry name" value="HIT-like"/>
    <property type="match status" value="2"/>
</dbReference>
<dbReference type="PIRSF" id="PIRSF000808">
    <property type="entry name" value="GalT"/>
    <property type="match status" value="1"/>
</dbReference>
<evidence type="ECO:0000256" key="3">
    <source>
        <dbReference type="ARBA" id="ARBA00010951"/>
    </source>
</evidence>
<evidence type="ECO:0000256" key="16">
    <source>
        <dbReference type="RuleBase" id="RU000506"/>
    </source>
</evidence>
<dbReference type="FunFam" id="3.30.428.10:FF:000001">
    <property type="entry name" value="Galactose-1-phosphate uridylyltransferase"/>
    <property type="match status" value="1"/>
</dbReference>
<evidence type="ECO:0000256" key="6">
    <source>
        <dbReference type="ARBA" id="ARBA00022679"/>
    </source>
</evidence>
<dbReference type="InterPro" id="IPR001937">
    <property type="entry name" value="GalP_UDPtransf1"/>
</dbReference>
<evidence type="ECO:0000256" key="9">
    <source>
        <dbReference type="ARBA" id="ARBA00022833"/>
    </source>
</evidence>
<evidence type="ECO:0000259" key="17">
    <source>
        <dbReference type="Pfam" id="PF01087"/>
    </source>
</evidence>
<dbReference type="InterPro" id="IPR019779">
    <property type="entry name" value="GalP_UDPtransf1_His-AS"/>
</dbReference>
<feature type="binding site" evidence="13">
    <location>
        <begin position="26"/>
        <end position="29"/>
    </location>
    <ligand>
        <name>UDP-alpha-D-glucose</name>
        <dbReference type="ChEBI" id="CHEBI:58885"/>
        <note>ligand shared between dimeric partners</note>
    </ligand>
</feature>
<feature type="binding site" evidence="15">
    <location>
        <position position="292"/>
    </location>
    <ligand>
        <name>Fe cation</name>
        <dbReference type="ChEBI" id="CHEBI:24875"/>
    </ligand>
</feature>
<dbReference type="EMBL" id="KV454406">
    <property type="protein sequence ID" value="ODQ68673.1"/>
    <property type="molecule type" value="Genomic_DNA"/>
</dbReference>
<keyword evidence="9 14" id="KW-0862">Zinc</keyword>
<comment type="cofactor">
    <cofactor evidence="15">
        <name>Fe cation</name>
        <dbReference type="ChEBI" id="CHEBI:24875"/>
    </cofactor>
    <text evidence="15">Binds 1 Fe cation per subunit.</text>
</comment>
<dbReference type="NCBIfam" id="TIGR00209">
    <property type="entry name" value="galT_1"/>
    <property type="match status" value="1"/>
</dbReference>
<keyword evidence="20" id="KW-1185">Reference proteome</keyword>
<comment type="cofactor">
    <cofactor evidence="14">
        <name>Zn(2+)</name>
        <dbReference type="ChEBI" id="CHEBI:29105"/>
    </cofactor>
    <text evidence="14">Binds 1 zinc ion per subunit.</text>
</comment>
<keyword evidence="10 16" id="KW-0299">Galactose metabolism</keyword>
<keyword evidence="6 16" id="KW-0808">Transferase</keyword>
<proteinExistence type="inferred from homology"/>
<feature type="binding site" evidence="14">
    <location>
        <position position="50"/>
    </location>
    <ligand>
        <name>Zn(2+)</name>
        <dbReference type="ChEBI" id="CHEBI:29105"/>
    </ligand>
</feature>
<sequence length="363" mass="42124">MFDSTDHSHRRFNPLTNGWVLVSPHRAKRPWLGQEETEAKNQAPVYDEACFLCPRNKRATGPVNPDYKETFIFPNDFSAVKLDQPEYTDENADDGEDTLEKRLLHTQGVKGACFVICFAPEHNLTLPSMSIPQISRIVDTWRKLYVDLQSEKDKPYKYVQIFENKGSAMGCSNPHPHGQAWCLETVPTEVSNEISSMERYQAKHNSSLLGDYVQLELKKKMRIVIENNSFIVVVPYWAVWPFETLVLPKEHLTSIKKFNEKQKNDLADTIKRLTVKYDNLFNTSFPYSMGIHQAPLHCTEEYENICYFHMHFYPPLLRSATVKKFLVGFELLSEPQRDLTPEQAAQRLRELSNIHYLEAEKYA</sequence>
<feature type="binding site" description="in other chain" evidence="13">
    <location>
        <position position="179"/>
    </location>
    <ligand>
        <name>UDP-alpha-D-glucose</name>
        <dbReference type="ChEBI" id="CHEBI:58885"/>
        <note>ligand shared between dimeric partners</note>
    </ligand>
</feature>
<dbReference type="EC" id="2.7.7.12" evidence="4 16"/>
<dbReference type="Pfam" id="PF02744">
    <property type="entry name" value="GalP_UDP_tr_C"/>
    <property type="match status" value="1"/>
</dbReference>
<evidence type="ECO:0000256" key="7">
    <source>
        <dbReference type="ARBA" id="ARBA00022695"/>
    </source>
</evidence>
<protein>
    <recommendedName>
        <fullName evidence="5 16">Galactose-1-phosphate uridylyltransferase</fullName>
        <ecNumber evidence="4 16">2.7.7.12</ecNumber>
    </recommendedName>
</protein>
<evidence type="ECO:0000256" key="8">
    <source>
        <dbReference type="ARBA" id="ARBA00022723"/>
    </source>
</evidence>
<evidence type="ECO:0000259" key="18">
    <source>
        <dbReference type="Pfam" id="PF02744"/>
    </source>
</evidence>
<comment type="similarity">
    <text evidence="3 16">Belongs to the galactose-1-phosphate uridylyltransferase type 1 family.</text>
</comment>
<feature type="binding site" description="in other chain" evidence="13">
    <location>
        <position position="59"/>
    </location>
    <ligand>
        <name>UDP-alpha-D-glucose</name>
        <dbReference type="ChEBI" id="CHEBI:58885"/>
        <note>ligand shared between dimeric partners</note>
    </ligand>
</feature>
<feature type="binding site" description="in other chain" evidence="13">
    <location>
        <position position="164"/>
    </location>
    <ligand>
        <name>UDP-alpha-D-glucose</name>
        <dbReference type="ChEBI" id="CHEBI:58885"/>
        <note>ligand shared between dimeric partners</note>
    </ligand>
</feature>
<feature type="binding site" evidence="15">
    <location>
        <position position="309"/>
    </location>
    <ligand>
        <name>Fe cation</name>
        <dbReference type="ChEBI" id="CHEBI:24875"/>
    </ligand>
</feature>
<evidence type="ECO:0000313" key="20">
    <source>
        <dbReference type="Proteomes" id="UP000095009"/>
    </source>
</evidence>
<dbReference type="AlphaFoldDB" id="A0A1E3PTC9"/>
<feature type="binding site" evidence="14">
    <location>
        <position position="122"/>
    </location>
    <ligand>
        <name>Zn(2+)</name>
        <dbReference type="ChEBI" id="CHEBI:29105"/>
    </ligand>
</feature>
<dbReference type="NCBIfam" id="NF008724">
    <property type="entry name" value="PRK11720.1"/>
    <property type="match status" value="1"/>
</dbReference>
<evidence type="ECO:0000256" key="5">
    <source>
        <dbReference type="ARBA" id="ARBA00016340"/>
    </source>
</evidence>
<feature type="domain" description="Galactose-1-phosphate uridyl transferase C-terminal" evidence="18">
    <location>
        <begin position="194"/>
        <end position="359"/>
    </location>
</feature>
<evidence type="ECO:0000256" key="12">
    <source>
        <dbReference type="PIRSR" id="PIRSR000808-1"/>
    </source>
</evidence>
<keyword evidence="7 16" id="KW-0548">Nucleotidyltransferase</keyword>
<feature type="binding site" evidence="14">
    <location>
        <position position="175"/>
    </location>
    <ligand>
        <name>Zn(2+)</name>
        <dbReference type="ChEBI" id="CHEBI:29105"/>
    </ligand>
</feature>
<feature type="binding site" evidence="15">
    <location>
        <position position="311"/>
    </location>
    <ligand>
        <name>Fe cation</name>
        <dbReference type="ChEBI" id="CHEBI:24875"/>
    </ligand>
</feature>
<feature type="binding site" evidence="15">
    <location>
        <position position="193"/>
    </location>
    <ligand>
        <name>Fe cation</name>
        <dbReference type="ChEBI" id="CHEBI:24875"/>
    </ligand>
</feature>
<dbReference type="InterPro" id="IPR005850">
    <property type="entry name" value="GalP_Utransf_C"/>
</dbReference>
<dbReference type="Pfam" id="PF01087">
    <property type="entry name" value="GalP_UDP_transf"/>
    <property type="match status" value="1"/>
</dbReference>
<evidence type="ECO:0000313" key="19">
    <source>
        <dbReference type="EMBL" id="ODQ68673.1"/>
    </source>
</evidence>
<dbReference type="PANTHER" id="PTHR11943:SF1">
    <property type="entry name" value="GALACTOSE-1-PHOSPHATE URIDYLYLTRANSFERASE"/>
    <property type="match status" value="1"/>
</dbReference>
<dbReference type="OrthoDB" id="418412at2759"/>
<feature type="binding site" description="in other chain" evidence="13">
    <location>
        <begin position="75"/>
        <end position="76"/>
    </location>
    <ligand>
        <name>UDP-alpha-D-glucose</name>
        <dbReference type="ChEBI" id="CHEBI:58885"/>
        <note>ligand shared between dimeric partners</note>
    </ligand>
</feature>
<evidence type="ECO:0000256" key="10">
    <source>
        <dbReference type="ARBA" id="ARBA00023144"/>
    </source>
</evidence>
<dbReference type="STRING" id="857566.A0A1E3PTC9"/>
<evidence type="ECO:0000256" key="13">
    <source>
        <dbReference type="PIRSR" id="PIRSR000808-2"/>
    </source>
</evidence>
<feature type="binding site" evidence="13">
    <location>
        <begin position="329"/>
        <end position="330"/>
    </location>
    <ligand>
        <name>UDP-alpha-D-glucose</name>
        <dbReference type="ChEBI" id="CHEBI:58885"/>
        <note>ligand shared between dimeric partners</note>
    </ligand>
</feature>
<dbReference type="GO" id="GO:0033499">
    <property type="term" value="P:galactose catabolic process via UDP-galactose, Leloir pathway"/>
    <property type="evidence" value="ECO:0007669"/>
    <property type="project" value="EnsemblFungi"/>
</dbReference>
<keyword evidence="8 14" id="KW-0479">Metal-binding</keyword>
<organism evidence="19 20">
    <name type="scientific">Nadsonia fulvescens var. elongata DSM 6958</name>
    <dbReference type="NCBI Taxonomy" id="857566"/>
    <lineage>
        <taxon>Eukaryota</taxon>
        <taxon>Fungi</taxon>
        <taxon>Dikarya</taxon>
        <taxon>Ascomycota</taxon>
        <taxon>Saccharomycotina</taxon>
        <taxon>Dipodascomycetes</taxon>
        <taxon>Dipodascales</taxon>
        <taxon>Dipodascales incertae sedis</taxon>
        <taxon>Nadsonia</taxon>
    </lineage>
</organism>
<dbReference type="InterPro" id="IPR005849">
    <property type="entry name" value="GalP_Utransf_N"/>
</dbReference>
<evidence type="ECO:0000256" key="14">
    <source>
        <dbReference type="PIRSR" id="PIRSR000808-3"/>
    </source>
</evidence>
<feature type="binding site" evidence="14">
    <location>
        <position position="53"/>
    </location>
    <ligand>
        <name>Zn(2+)</name>
        <dbReference type="ChEBI" id="CHEBI:29105"/>
    </ligand>
</feature>
<feature type="binding site" description="in other chain" evidence="13">
    <location>
        <begin position="170"/>
        <end position="172"/>
    </location>
    <ligand>
        <name>UDP-alpha-D-glucose</name>
        <dbReference type="ChEBI" id="CHEBI:58885"/>
        <note>ligand shared between dimeric partners</note>
    </ligand>
</feature>
<dbReference type="SUPFAM" id="SSF54197">
    <property type="entry name" value="HIT-like"/>
    <property type="match status" value="2"/>
</dbReference>
<comment type="catalytic activity">
    <reaction evidence="1 16">
        <text>alpha-D-galactose 1-phosphate + UDP-alpha-D-glucose = alpha-D-glucose 1-phosphate + UDP-alpha-D-galactose</text>
        <dbReference type="Rhea" id="RHEA:13989"/>
        <dbReference type="ChEBI" id="CHEBI:58336"/>
        <dbReference type="ChEBI" id="CHEBI:58601"/>
        <dbReference type="ChEBI" id="CHEBI:58885"/>
        <dbReference type="ChEBI" id="CHEBI:66914"/>
        <dbReference type="EC" id="2.7.7.12"/>
    </reaction>
</comment>
<accession>A0A1E3PTC9</accession>
<dbReference type="PROSITE" id="PS00117">
    <property type="entry name" value="GAL_P_UDP_TRANSF_I"/>
    <property type="match status" value="1"/>
</dbReference>
<dbReference type="UniPathway" id="UPA00214"/>
<dbReference type="GO" id="GO:0005737">
    <property type="term" value="C:cytoplasm"/>
    <property type="evidence" value="ECO:0007669"/>
    <property type="project" value="EnsemblFungi"/>
</dbReference>
<feature type="domain" description="Galactose-1-phosphate uridyl transferase N-terminal" evidence="17">
    <location>
        <begin position="2"/>
        <end position="187"/>
    </location>
</feature>
<feature type="binding site" description="in other chain" evidence="13">
    <location>
        <position position="336"/>
    </location>
    <ligand>
        <name>UDP-alpha-D-glucose</name>
        <dbReference type="ChEBI" id="CHEBI:58885"/>
        <note>ligand shared between dimeric partners</note>
    </ligand>
</feature>